<evidence type="ECO:0000256" key="3">
    <source>
        <dbReference type="ARBA" id="ARBA00022729"/>
    </source>
</evidence>
<keyword evidence="4" id="KW-0121">Carboxypeptidase</keyword>
<dbReference type="Pfam" id="PF13620">
    <property type="entry name" value="CarboxypepD_reg"/>
    <property type="match status" value="3"/>
</dbReference>
<accession>A0A7V6CMV2</accession>
<evidence type="ECO:0000256" key="1">
    <source>
        <dbReference type="ARBA" id="ARBA00007257"/>
    </source>
</evidence>
<protein>
    <submittedName>
        <fullName evidence="4">Carboxypeptidase regulatory-like domain-containing protein</fullName>
    </submittedName>
</protein>
<keyword evidence="4" id="KW-0645">Protease</keyword>
<dbReference type="SUPFAM" id="SSF49452">
    <property type="entry name" value="Starch-binding domain-like"/>
    <property type="match status" value="2"/>
</dbReference>
<proteinExistence type="inferred from homology"/>
<dbReference type="GO" id="GO:0004180">
    <property type="term" value="F:carboxypeptidase activity"/>
    <property type="evidence" value="ECO:0007669"/>
    <property type="project" value="UniProtKB-KW"/>
</dbReference>
<comment type="caution">
    <text evidence="4">The sequence shown here is derived from an EMBL/GenBank/DDBJ whole genome shotgun (WGS) entry which is preliminary data.</text>
</comment>
<dbReference type="EMBL" id="DTHS01000014">
    <property type="protein sequence ID" value="HHR48378.1"/>
    <property type="molecule type" value="Genomic_DNA"/>
</dbReference>
<gene>
    <name evidence="4" type="ORF">ENV79_01875</name>
</gene>
<dbReference type="PANTHER" id="PTHR36108:SF13">
    <property type="entry name" value="COLOSSIN-B-RELATED"/>
    <property type="match status" value="1"/>
</dbReference>
<comment type="similarity">
    <text evidence="1">Belongs to the serine-aspartate repeat-containing protein (SDr) family.</text>
</comment>
<evidence type="ECO:0000313" key="4">
    <source>
        <dbReference type="EMBL" id="HHR48378.1"/>
    </source>
</evidence>
<keyword evidence="3" id="KW-0732">Signal</keyword>
<dbReference type="Gene3D" id="2.60.40.1120">
    <property type="entry name" value="Carboxypeptidase-like, regulatory domain"/>
    <property type="match status" value="3"/>
</dbReference>
<dbReference type="InterPro" id="IPR013784">
    <property type="entry name" value="Carb-bd-like_fold"/>
</dbReference>
<keyword evidence="4" id="KW-0378">Hydrolase</keyword>
<reference evidence="4" key="1">
    <citation type="journal article" date="2020" name="mSystems">
        <title>Genome- and Community-Level Interaction Insights into Carbon Utilization and Element Cycling Functions of Hydrothermarchaeota in Hydrothermal Sediment.</title>
        <authorList>
            <person name="Zhou Z."/>
            <person name="Liu Y."/>
            <person name="Xu W."/>
            <person name="Pan J."/>
            <person name="Luo Z.H."/>
            <person name="Li M."/>
        </authorList>
    </citation>
    <scope>NUCLEOTIDE SEQUENCE [LARGE SCALE GENOMIC DNA]</scope>
    <source>
        <strain evidence="4">SpSt-791</strain>
    </source>
</reference>
<keyword evidence="2" id="KW-0964">Secreted</keyword>
<evidence type="ECO:0000256" key="2">
    <source>
        <dbReference type="ARBA" id="ARBA00022525"/>
    </source>
</evidence>
<name>A0A7V6CMV2_UNCW3</name>
<dbReference type="InterPro" id="IPR008969">
    <property type="entry name" value="CarboxyPept-like_regulatory"/>
</dbReference>
<organism evidence="4">
    <name type="scientific">candidate division WOR-3 bacterium</name>
    <dbReference type="NCBI Taxonomy" id="2052148"/>
    <lineage>
        <taxon>Bacteria</taxon>
        <taxon>Bacteria division WOR-3</taxon>
    </lineage>
</organism>
<dbReference type="SUPFAM" id="SSF49464">
    <property type="entry name" value="Carboxypeptidase regulatory domain-like"/>
    <property type="match status" value="1"/>
</dbReference>
<sequence length="343" mass="38034">MYIFIMMELKKLIIKKEVLMKGIIKITLMILTTALFFSFLYAGNGAISGTVTDSITGLPIAHAQVNARKINGPGGGWAVTDENGYYIIQNLAPGLYTVTAHACNYYPKHYPEPVEVVAGQTTSDINFQLKPYTPPPPGERGSISGVVTDSLTGSPIANAVVKACGPSCGWGRTNENGEYLIENLIPGEYQVTATAWNYFPKRYPERVVVNAGQNTPNINFQLVPRLLPPPRGTGSISGVVLDSLTNQPIANAVVVAMLHLNRRPRLLGRAITNENGEYTIENLPTGDYVVIARAMNYYPKRYPELVHVENGQNTPDINFLLVPREKERNRYQFENQIRKRLLR</sequence>
<dbReference type="GO" id="GO:0030246">
    <property type="term" value="F:carbohydrate binding"/>
    <property type="evidence" value="ECO:0007669"/>
    <property type="project" value="InterPro"/>
</dbReference>
<dbReference type="PANTHER" id="PTHR36108">
    <property type="entry name" value="COLOSSIN-B-RELATED"/>
    <property type="match status" value="1"/>
</dbReference>
<dbReference type="AlphaFoldDB" id="A0A7V6CMV2"/>